<evidence type="ECO:0000256" key="1">
    <source>
        <dbReference type="SAM" id="MobiDB-lite"/>
    </source>
</evidence>
<feature type="compositionally biased region" description="Basic residues" evidence="1">
    <location>
        <begin position="48"/>
        <end position="57"/>
    </location>
</feature>
<dbReference type="AlphaFoldDB" id="A0A399MF35"/>
<organism evidence="2 3">
    <name type="scientific">Pseudomonas monteilii</name>
    <dbReference type="NCBI Taxonomy" id="76759"/>
    <lineage>
        <taxon>Bacteria</taxon>
        <taxon>Pseudomonadati</taxon>
        <taxon>Pseudomonadota</taxon>
        <taxon>Gammaproteobacteria</taxon>
        <taxon>Pseudomonadales</taxon>
        <taxon>Pseudomonadaceae</taxon>
        <taxon>Pseudomonas</taxon>
    </lineage>
</organism>
<evidence type="ECO:0000313" key="3">
    <source>
        <dbReference type="Proteomes" id="UP000265875"/>
    </source>
</evidence>
<feature type="region of interest" description="Disordered" evidence="1">
    <location>
        <begin position="43"/>
        <end position="89"/>
    </location>
</feature>
<dbReference type="EMBL" id="QWLL01000008">
    <property type="protein sequence ID" value="RII79659.1"/>
    <property type="molecule type" value="Genomic_DNA"/>
</dbReference>
<proteinExistence type="predicted"/>
<sequence>MPPLPASCSSGQHFASGFLQIRGHPRHRCLWLTLPLVGCVEAGTGKTPIKKPRHSGRGFRVTGSSISARRSSARPQQSGCPRPSSRSGR</sequence>
<dbReference type="Proteomes" id="UP000265875">
    <property type="component" value="Unassembled WGS sequence"/>
</dbReference>
<accession>A0A399MF35</accession>
<gene>
    <name evidence="2" type="ORF">D0894_04325</name>
</gene>
<comment type="caution">
    <text evidence="2">The sequence shown here is derived from an EMBL/GenBank/DDBJ whole genome shotgun (WGS) entry which is preliminary data.</text>
</comment>
<protein>
    <submittedName>
        <fullName evidence="2">Uncharacterized protein</fullName>
    </submittedName>
</protein>
<evidence type="ECO:0000313" key="2">
    <source>
        <dbReference type="EMBL" id="RII79659.1"/>
    </source>
</evidence>
<name>A0A399MF35_9PSED</name>
<reference evidence="2 3" key="1">
    <citation type="submission" date="2018-08" db="EMBL/GenBank/DDBJ databases">
        <title>Draft genome sequence of the cyanotroph, Pseudomonas monteilii BCN3.</title>
        <authorList>
            <person name="Jones L.B."/>
            <person name="Kunz D.A."/>
        </authorList>
    </citation>
    <scope>NUCLEOTIDE SEQUENCE [LARGE SCALE GENOMIC DNA]</scope>
    <source>
        <strain evidence="2 3">BCN3</strain>
    </source>
</reference>
<feature type="compositionally biased region" description="Low complexity" evidence="1">
    <location>
        <begin position="64"/>
        <end position="89"/>
    </location>
</feature>